<gene>
    <name evidence="1" type="ORF">MBHS_02348</name>
</gene>
<sequence length="84" mass="10074">MQSIDIPRLHAEIKNQYLVLRSLNDREYLLKTTKGEETLRQGERFLDLSKAEQYQLHLDTLDKPHRVIRFAYHTTSLKYQNENT</sequence>
<evidence type="ECO:0000313" key="1">
    <source>
        <dbReference type="EMBL" id="SEH06486.1"/>
    </source>
</evidence>
<accession>A0A1H6FBH9</accession>
<evidence type="ECO:0000313" key="2">
    <source>
        <dbReference type="Proteomes" id="UP000236724"/>
    </source>
</evidence>
<organism evidence="1 2">
    <name type="scientific">Candidatus Venteria ishoeyi</name>
    <dbReference type="NCBI Taxonomy" id="1899563"/>
    <lineage>
        <taxon>Bacteria</taxon>
        <taxon>Pseudomonadati</taxon>
        <taxon>Pseudomonadota</taxon>
        <taxon>Gammaproteobacteria</taxon>
        <taxon>Thiotrichales</taxon>
        <taxon>Thiotrichaceae</taxon>
        <taxon>Venteria</taxon>
    </lineage>
</organism>
<dbReference type="Proteomes" id="UP000236724">
    <property type="component" value="Unassembled WGS sequence"/>
</dbReference>
<name>A0A1H6FBH9_9GAMM</name>
<proteinExistence type="predicted"/>
<keyword evidence="2" id="KW-1185">Reference proteome</keyword>
<protein>
    <submittedName>
        <fullName evidence="1">Uncharacterized protein</fullName>
    </submittedName>
</protein>
<dbReference type="EMBL" id="FMSV02000496">
    <property type="protein sequence ID" value="SEH06486.1"/>
    <property type="molecule type" value="Genomic_DNA"/>
</dbReference>
<dbReference type="AlphaFoldDB" id="A0A1H6FBH9"/>
<reference evidence="1 2" key="1">
    <citation type="submission" date="2016-10" db="EMBL/GenBank/DDBJ databases">
        <authorList>
            <person name="de Groot N.N."/>
        </authorList>
    </citation>
    <scope>NUCLEOTIDE SEQUENCE [LARGE SCALE GENOMIC DNA]</scope>
    <source>
        <strain evidence="1">MBHS1</strain>
    </source>
</reference>